<gene>
    <name evidence="3" type="ORF">DXD95_00240</name>
    <name evidence="2" type="ORF">T1815_13061</name>
</gene>
<dbReference type="Gene3D" id="2.60.320.10">
    <property type="entry name" value="N-utilization substance G protein NusG, insert domain"/>
    <property type="match status" value="1"/>
</dbReference>
<dbReference type="AlphaFoldDB" id="A0A0M6WI36"/>
<dbReference type="RefSeq" id="WP_055061597.1">
    <property type="nucleotide sequence ID" value="NZ_CVRQ01000017.1"/>
</dbReference>
<keyword evidence="4" id="KW-1185">Reference proteome</keyword>
<feature type="transmembrane region" description="Helical" evidence="1">
    <location>
        <begin position="12"/>
        <end position="32"/>
    </location>
</feature>
<reference evidence="3 5" key="3">
    <citation type="submission" date="2018-08" db="EMBL/GenBank/DDBJ databases">
        <title>A genome reference for cultivated species of the human gut microbiota.</title>
        <authorList>
            <person name="Zou Y."/>
            <person name="Xue W."/>
            <person name="Luo G."/>
        </authorList>
    </citation>
    <scope>NUCLEOTIDE SEQUENCE [LARGE SCALE GENOMIC DNA]</scope>
    <source>
        <strain evidence="3 5">TM10-3</strain>
    </source>
</reference>
<organism evidence="2 4">
    <name type="scientific">Agathobacter rectalis</name>
    <dbReference type="NCBI Taxonomy" id="39491"/>
    <lineage>
        <taxon>Bacteria</taxon>
        <taxon>Bacillati</taxon>
        <taxon>Bacillota</taxon>
        <taxon>Clostridia</taxon>
        <taxon>Lachnospirales</taxon>
        <taxon>Lachnospiraceae</taxon>
        <taxon>Agathobacter</taxon>
    </lineage>
</organism>
<dbReference type="Proteomes" id="UP000260642">
    <property type="component" value="Unassembled WGS sequence"/>
</dbReference>
<sequence length="132" mass="14301">MRKRFGRNDIILISVIVIISVALLLIWKLVYLKGQDTDSDACVEVTIDGRAYGTYPLSKDDTIEIKNGDGDVTNTLVIKGGVADMTSADCPDHLCVKQKAISKEGESIICLPNKVVVTVKSGMKSDIDSISK</sequence>
<reference evidence="2" key="2">
    <citation type="submission" date="2015-05" db="EMBL/GenBank/DDBJ databases">
        <authorList>
            <person name="Wang D.B."/>
            <person name="Wang M."/>
        </authorList>
    </citation>
    <scope>NUCLEOTIDE SEQUENCE [LARGE SCALE GENOMIC DNA]</scope>
    <source>
        <strain evidence="2">T1-815</strain>
    </source>
</reference>
<dbReference type="CDD" id="cd09911">
    <property type="entry name" value="Lin0431_like"/>
    <property type="match status" value="1"/>
</dbReference>
<name>A0A0M6WI36_9FIRM</name>
<dbReference type="Pfam" id="PF07009">
    <property type="entry name" value="NusG_II"/>
    <property type="match status" value="1"/>
</dbReference>
<keyword evidence="1" id="KW-0472">Membrane</keyword>
<keyword evidence="1" id="KW-0812">Transmembrane</keyword>
<accession>A0A0M6WI36</accession>
<evidence type="ECO:0000313" key="5">
    <source>
        <dbReference type="Proteomes" id="UP000260642"/>
    </source>
</evidence>
<reference evidence="4" key="1">
    <citation type="submission" date="2015-05" db="EMBL/GenBank/DDBJ databases">
        <authorList>
            <consortium name="Pathogen Informatics"/>
        </authorList>
    </citation>
    <scope>NUCLEOTIDE SEQUENCE [LARGE SCALE GENOMIC DNA]</scope>
    <source>
        <strain evidence="4">T1-815</strain>
    </source>
</reference>
<dbReference type="EMBL" id="QSOB01000001">
    <property type="protein sequence ID" value="RGI70766.1"/>
    <property type="molecule type" value="Genomic_DNA"/>
</dbReference>
<dbReference type="EMBL" id="CVRQ01000017">
    <property type="protein sequence ID" value="CRL36336.1"/>
    <property type="molecule type" value="Genomic_DNA"/>
</dbReference>
<protein>
    <submittedName>
        <fullName evidence="3">NusG domain II-containing protein</fullName>
    </submittedName>
</protein>
<dbReference type="Proteomes" id="UP000049472">
    <property type="component" value="Unassembled WGS sequence"/>
</dbReference>
<evidence type="ECO:0000313" key="4">
    <source>
        <dbReference type="Proteomes" id="UP000049472"/>
    </source>
</evidence>
<keyword evidence="1" id="KW-1133">Transmembrane helix</keyword>
<proteinExistence type="predicted"/>
<evidence type="ECO:0000313" key="3">
    <source>
        <dbReference type="EMBL" id="RGI70766.1"/>
    </source>
</evidence>
<evidence type="ECO:0000256" key="1">
    <source>
        <dbReference type="SAM" id="Phobius"/>
    </source>
</evidence>
<evidence type="ECO:0000313" key="2">
    <source>
        <dbReference type="EMBL" id="CRL36336.1"/>
    </source>
</evidence>
<dbReference type="InterPro" id="IPR038690">
    <property type="entry name" value="NusG_2_sf"/>
</dbReference>